<dbReference type="Proteomes" id="UP000037069">
    <property type="component" value="Unassembled WGS sequence"/>
</dbReference>
<evidence type="ECO:0000313" key="2">
    <source>
        <dbReference type="EMBL" id="KNC27334.1"/>
    </source>
</evidence>
<dbReference type="STRING" id="7375.A0A0L0C7C9"/>
<organism evidence="2 3">
    <name type="scientific">Lucilia cuprina</name>
    <name type="common">Green bottle fly</name>
    <name type="synonym">Australian sheep blowfly</name>
    <dbReference type="NCBI Taxonomy" id="7375"/>
    <lineage>
        <taxon>Eukaryota</taxon>
        <taxon>Metazoa</taxon>
        <taxon>Ecdysozoa</taxon>
        <taxon>Arthropoda</taxon>
        <taxon>Hexapoda</taxon>
        <taxon>Insecta</taxon>
        <taxon>Pterygota</taxon>
        <taxon>Neoptera</taxon>
        <taxon>Endopterygota</taxon>
        <taxon>Diptera</taxon>
        <taxon>Brachycera</taxon>
        <taxon>Muscomorpha</taxon>
        <taxon>Oestroidea</taxon>
        <taxon>Calliphoridae</taxon>
        <taxon>Luciliinae</taxon>
        <taxon>Lucilia</taxon>
    </lineage>
</organism>
<evidence type="ECO:0000259" key="1">
    <source>
        <dbReference type="Pfam" id="PF00646"/>
    </source>
</evidence>
<dbReference type="Gene3D" id="3.80.10.10">
    <property type="entry name" value="Ribonuclease Inhibitor"/>
    <property type="match status" value="1"/>
</dbReference>
<comment type="caution">
    <text evidence="2">The sequence shown here is derived from an EMBL/GenBank/DDBJ whole genome shotgun (WGS) entry which is preliminary data.</text>
</comment>
<gene>
    <name evidence="2" type="ORF">FF38_07243</name>
</gene>
<accession>A0A0L0C7C9</accession>
<proteinExistence type="predicted"/>
<feature type="domain" description="F-box" evidence="1">
    <location>
        <begin position="9"/>
        <end position="48"/>
    </location>
</feature>
<dbReference type="EMBL" id="JRES01000910">
    <property type="protein sequence ID" value="KNC27334.1"/>
    <property type="molecule type" value="Genomic_DNA"/>
</dbReference>
<dbReference type="InterPro" id="IPR001810">
    <property type="entry name" value="F-box_dom"/>
</dbReference>
<dbReference type="InterPro" id="IPR032675">
    <property type="entry name" value="LRR_dom_sf"/>
</dbReference>
<protein>
    <recommendedName>
        <fullName evidence="1">F-box domain-containing protein</fullName>
    </recommendedName>
</protein>
<dbReference type="Pfam" id="PF00646">
    <property type="entry name" value="F-box"/>
    <property type="match status" value="1"/>
</dbReference>
<dbReference type="AlphaFoldDB" id="A0A0L0C7C9"/>
<feature type="non-terminal residue" evidence="2">
    <location>
        <position position="1"/>
    </location>
</feature>
<keyword evidence="3" id="KW-1185">Reference proteome</keyword>
<name>A0A0L0C7C9_LUCCU</name>
<reference evidence="2 3" key="1">
    <citation type="journal article" date="2015" name="Nat. Commun.">
        <title>Lucilia cuprina genome unlocks parasitic fly biology to underpin future interventions.</title>
        <authorList>
            <person name="Anstead C.A."/>
            <person name="Korhonen P.K."/>
            <person name="Young N.D."/>
            <person name="Hall R.S."/>
            <person name="Jex A.R."/>
            <person name="Murali S.C."/>
            <person name="Hughes D.S."/>
            <person name="Lee S.F."/>
            <person name="Perry T."/>
            <person name="Stroehlein A.J."/>
            <person name="Ansell B.R."/>
            <person name="Breugelmans B."/>
            <person name="Hofmann A."/>
            <person name="Qu J."/>
            <person name="Dugan S."/>
            <person name="Lee S.L."/>
            <person name="Chao H."/>
            <person name="Dinh H."/>
            <person name="Han Y."/>
            <person name="Doddapaneni H.V."/>
            <person name="Worley K.C."/>
            <person name="Muzny D.M."/>
            <person name="Ioannidis P."/>
            <person name="Waterhouse R.M."/>
            <person name="Zdobnov E.M."/>
            <person name="James P.J."/>
            <person name="Bagnall N.H."/>
            <person name="Kotze A.C."/>
            <person name="Gibbs R.A."/>
            <person name="Richards S."/>
            <person name="Batterham P."/>
            <person name="Gasser R.B."/>
        </authorList>
    </citation>
    <scope>NUCLEOTIDE SEQUENCE [LARGE SCALE GENOMIC DNA]</scope>
    <source>
        <strain evidence="2 3">LS</strain>
        <tissue evidence="2">Full body</tissue>
    </source>
</reference>
<sequence>HNKPINVMDSLNNDCLIEIIKYLNLKDQITLHQVNNGLQVTVTSLWLLKYKHVHINFLEVPLSNQEFGLFLKTIQDIVEVLQLRFLTQDKYEIMKEFYFPQVKNFRFTLSKPYFMKDSDIKDLKQILPNLNAFSPHGNLTGLYMEEWSSLKDLNLSFCFKLEMLHFQTIINTLKLEKLKLNVFPNNNQFEQMNLVDAQVEDLKYLELNTYEFYYFLAKPLKALKELVITNHYNPRQLFDVLLSIWKANKIRLVETANVDNILVNCLEMHLNVEELTIVNDENPLPANTITSLRLLTNLRKLRFRSCQIKSNNFVNLLKNTPQLNEISFEQCHFDVANICVKVEEIAVNRTEKLRLNMLENRLMDNLDRPSWCREMEDMVDILVDILGDHNLLELTHLKGSDLCYEPLYVVFR</sequence>
<dbReference type="SUPFAM" id="SSF52047">
    <property type="entry name" value="RNI-like"/>
    <property type="match status" value="1"/>
</dbReference>
<dbReference type="OMA" id="FDVANIC"/>
<dbReference type="OrthoDB" id="7939463at2759"/>
<evidence type="ECO:0000313" key="3">
    <source>
        <dbReference type="Proteomes" id="UP000037069"/>
    </source>
</evidence>